<dbReference type="HOGENOM" id="CLU_2860231_0_0_10"/>
<protein>
    <submittedName>
        <fullName evidence="1">Uncharacterized protein</fullName>
    </submittedName>
</protein>
<evidence type="ECO:0000313" key="1">
    <source>
        <dbReference type="EMBL" id="AEL26449.1"/>
    </source>
</evidence>
<organism evidence="1 2">
    <name type="scientific">Cyclobacterium marinum (strain ATCC 25205 / DSM 745 / LMG 13164 / NCIMB 1802)</name>
    <name type="common">Flectobacillus marinus</name>
    <dbReference type="NCBI Taxonomy" id="880070"/>
    <lineage>
        <taxon>Bacteria</taxon>
        <taxon>Pseudomonadati</taxon>
        <taxon>Bacteroidota</taxon>
        <taxon>Cytophagia</taxon>
        <taxon>Cytophagales</taxon>
        <taxon>Cyclobacteriaceae</taxon>
        <taxon>Cyclobacterium</taxon>
    </lineage>
</organism>
<dbReference type="Proteomes" id="UP000001635">
    <property type="component" value="Chromosome"/>
</dbReference>
<name>G0IYM6_CYCMS</name>
<proteinExistence type="predicted"/>
<evidence type="ECO:0000313" key="2">
    <source>
        <dbReference type="Proteomes" id="UP000001635"/>
    </source>
</evidence>
<dbReference type="EMBL" id="CP002955">
    <property type="protein sequence ID" value="AEL26449.1"/>
    <property type="molecule type" value="Genomic_DNA"/>
</dbReference>
<gene>
    <name evidence="1" type="ordered locus">Cycma_2710</name>
</gene>
<keyword evidence="2" id="KW-1185">Reference proteome</keyword>
<dbReference type="KEGG" id="cmr:Cycma_2710"/>
<reference evidence="2" key="1">
    <citation type="submission" date="2011-07" db="EMBL/GenBank/DDBJ databases">
        <title>The complete genome of Cyclobacterium marinum DSM 745.</title>
        <authorList>
            <person name="Lucas S."/>
            <person name="Han J."/>
            <person name="Lapidus A."/>
            <person name="Bruce D."/>
            <person name="Goodwin L."/>
            <person name="Pitluck S."/>
            <person name="Peters L."/>
            <person name="Kyrpides N."/>
            <person name="Mavromatis K."/>
            <person name="Ivanova N."/>
            <person name="Ovchinnikova G."/>
            <person name="Chertkov O."/>
            <person name="Detter J.C."/>
            <person name="Tapia R."/>
            <person name="Han C."/>
            <person name="Land M."/>
            <person name="Hauser L."/>
            <person name="Markowitz V."/>
            <person name="Cheng J.-F."/>
            <person name="Hugenholtz P."/>
            <person name="Woyke T."/>
            <person name="Wu D."/>
            <person name="Tindall B."/>
            <person name="Schuetze A."/>
            <person name="Brambilla E."/>
            <person name="Klenk H.-P."/>
            <person name="Eisen J.A."/>
        </authorList>
    </citation>
    <scope>NUCLEOTIDE SEQUENCE [LARGE SCALE GENOMIC DNA]</scope>
    <source>
        <strain evidence="2">ATCC 25205 / DSM 745 / LMG 13164 / NCIMB 1802</strain>
    </source>
</reference>
<sequence>MISVLTNIVKKANKEDKCSTLLAFLNDKLSLLSILLKKCFNYSNFTLKTGISDLYKTVSVTPIW</sequence>
<dbReference type="STRING" id="880070.Cycma_2710"/>
<accession>G0IYM6</accession>
<dbReference type="AlphaFoldDB" id="G0IYM6"/>